<dbReference type="Proteomes" id="UP001066276">
    <property type="component" value="Chromosome 11"/>
</dbReference>
<evidence type="ECO:0000313" key="1">
    <source>
        <dbReference type="EMBL" id="KAJ1092007.1"/>
    </source>
</evidence>
<organism evidence="1 2">
    <name type="scientific">Pleurodeles waltl</name>
    <name type="common">Iberian ribbed newt</name>
    <dbReference type="NCBI Taxonomy" id="8319"/>
    <lineage>
        <taxon>Eukaryota</taxon>
        <taxon>Metazoa</taxon>
        <taxon>Chordata</taxon>
        <taxon>Craniata</taxon>
        <taxon>Vertebrata</taxon>
        <taxon>Euteleostomi</taxon>
        <taxon>Amphibia</taxon>
        <taxon>Batrachia</taxon>
        <taxon>Caudata</taxon>
        <taxon>Salamandroidea</taxon>
        <taxon>Salamandridae</taxon>
        <taxon>Pleurodelinae</taxon>
        <taxon>Pleurodeles</taxon>
    </lineage>
</organism>
<comment type="caution">
    <text evidence="1">The sequence shown here is derived from an EMBL/GenBank/DDBJ whole genome shotgun (WGS) entry which is preliminary data.</text>
</comment>
<dbReference type="AlphaFoldDB" id="A0AAV7LKH3"/>
<keyword evidence="2" id="KW-1185">Reference proteome</keyword>
<evidence type="ECO:0000313" key="2">
    <source>
        <dbReference type="Proteomes" id="UP001066276"/>
    </source>
</evidence>
<sequence length="79" mass="8515">MIGPCHALRMERCSSALPTHCSLARHCTALHGSALYSTALRRTVQLRASVLYGPGKISILVNGEAFHLAKLLLCSCSLH</sequence>
<reference evidence="1" key="1">
    <citation type="journal article" date="2022" name="bioRxiv">
        <title>Sequencing and chromosome-scale assembly of the giantPleurodeles waltlgenome.</title>
        <authorList>
            <person name="Brown T."/>
            <person name="Elewa A."/>
            <person name="Iarovenko S."/>
            <person name="Subramanian E."/>
            <person name="Araus A.J."/>
            <person name="Petzold A."/>
            <person name="Susuki M."/>
            <person name="Suzuki K.-i.T."/>
            <person name="Hayashi T."/>
            <person name="Toyoda A."/>
            <person name="Oliveira C."/>
            <person name="Osipova E."/>
            <person name="Leigh N.D."/>
            <person name="Simon A."/>
            <person name="Yun M.H."/>
        </authorList>
    </citation>
    <scope>NUCLEOTIDE SEQUENCE</scope>
    <source>
        <strain evidence="1">20211129_DDA</strain>
        <tissue evidence="1">Liver</tissue>
    </source>
</reference>
<dbReference type="EMBL" id="JANPWB010000015">
    <property type="protein sequence ID" value="KAJ1092007.1"/>
    <property type="molecule type" value="Genomic_DNA"/>
</dbReference>
<proteinExistence type="predicted"/>
<gene>
    <name evidence="1" type="ORF">NDU88_005121</name>
</gene>
<accession>A0AAV7LKH3</accession>
<name>A0AAV7LKH3_PLEWA</name>
<protein>
    <submittedName>
        <fullName evidence="1">Uncharacterized protein</fullName>
    </submittedName>
</protein>